<keyword evidence="2" id="KW-0328">Glycosyltransferase</keyword>
<keyword evidence="5" id="KW-0472">Membrane</keyword>
<evidence type="ECO:0000313" key="8">
    <source>
        <dbReference type="Proteomes" id="UP001595075"/>
    </source>
</evidence>
<evidence type="ECO:0000256" key="4">
    <source>
        <dbReference type="SAM" id="MobiDB-lite"/>
    </source>
</evidence>
<dbReference type="CDD" id="cd06532">
    <property type="entry name" value="Glyco_transf_25"/>
    <property type="match status" value="1"/>
</dbReference>
<feature type="region of interest" description="Disordered" evidence="4">
    <location>
        <begin position="179"/>
        <end position="200"/>
    </location>
</feature>
<feature type="transmembrane region" description="Helical" evidence="5">
    <location>
        <begin position="6"/>
        <end position="28"/>
    </location>
</feature>
<dbReference type="EMBL" id="JAZHXI010000008">
    <property type="protein sequence ID" value="KAL2068973.1"/>
    <property type="molecule type" value="Genomic_DNA"/>
</dbReference>
<keyword evidence="5" id="KW-1133">Transmembrane helix</keyword>
<reference evidence="7 8" key="1">
    <citation type="journal article" date="2024" name="Commun. Biol.">
        <title>Comparative genomic analysis of thermophilic fungi reveals convergent evolutionary adaptations and gene losses.</title>
        <authorList>
            <person name="Steindorff A.S."/>
            <person name="Aguilar-Pontes M.V."/>
            <person name="Robinson A.J."/>
            <person name="Andreopoulos B."/>
            <person name="LaButti K."/>
            <person name="Kuo A."/>
            <person name="Mondo S."/>
            <person name="Riley R."/>
            <person name="Otillar R."/>
            <person name="Haridas S."/>
            <person name="Lipzen A."/>
            <person name="Grimwood J."/>
            <person name="Schmutz J."/>
            <person name="Clum A."/>
            <person name="Reid I.D."/>
            <person name="Moisan M.C."/>
            <person name="Butler G."/>
            <person name="Nguyen T.T.M."/>
            <person name="Dewar K."/>
            <person name="Conant G."/>
            <person name="Drula E."/>
            <person name="Henrissat B."/>
            <person name="Hansel C."/>
            <person name="Singer S."/>
            <person name="Hutchinson M.I."/>
            <person name="de Vries R.P."/>
            <person name="Natvig D.O."/>
            <person name="Powell A.J."/>
            <person name="Tsang A."/>
            <person name="Grigoriev I.V."/>
        </authorList>
    </citation>
    <scope>NUCLEOTIDE SEQUENCE [LARGE SCALE GENOMIC DNA]</scope>
    <source>
        <strain evidence="7 8">CBS 494.80</strain>
    </source>
</reference>
<evidence type="ECO:0000256" key="1">
    <source>
        <dbReference type="ARBA" id="ARBA00006721"/>
    </source>
</evidence>
<evidence type="ECO:0000256" key="5">
    <source>
        <dbReference type="SAM" id="Phobius"/>
    </source>
</evidence>
<evidence type="ECO:0000256" key="2">
    <source>
        <dbReference type="ARBA" id="ARBA00022676"/>
    </source>
</evidence>
<dbReference type="InterPro" id="IPR050757">
    <property type="entry name" value="Collagen_mod_GT25"/>
</dbReference>
<evidence type="ECO:0000256" key="3">
    <source>
        <dbReference type="ARBA" id="ARBA00022679"/>
    </source>
</evidence>
<feature type="domain" description="Glycosyl transferase family 25" evidence="6">
    <location>
        <begin position="61"/>
        <end position="162"/>
    </location>
</feature>
<name>A0ABR4CG78_9HELO</name>
<proteinExistence type="inferred from homology"/>
<organism evidence="7 8">
    <name type="scientific">Oculimacula yallundae</name>
    <dbReference type="NCBI Taxonomy" id="86028"/>
    <lineage>
        <taxon>Eukaryota</taxon>
        <taxon>Fungi</taxon>
        <taxon>Dikarya</taxon>
        <taxon>Ascomycota</taxon>
        <taxon>Pezizomycotina</taxon>
        <taxon>Leotiomycetes</taxon>
        <taxon>Helotiales</taxon>
        <taxon>Ploettnerulaceae</taxon>
        <taxon>Oculimacula</taxon>
    </lineage>
</organism>
<keyword evidence="5" id="KW-0812">Transmembrane</keyword>
<keyword evidence="3" id="KW-0808">Transferase</keyword>
<dbReference type="Pfam" id="PF01755">
    <property type="entry name" value="Glyco_transf_25"/>
    <property type="match status" value="1"/>
</dbReference>
<comment type="similarity">
    <text evidence="1">Belongs to the glycosyltransferase 25 family.</text>
</comment>
<accession>A0ABR4CG78</accession>
<protein>
    <recommendedName>
        <fullName evidence="6">Glycosyl transferase family 25 domain-containing protein</fullName>
    </recommendedName>
</protein>
<dbReference type="Proteomes" id="UP001595075">
    <property type="component" value="Unassembled WGS sequence"/>
</dbReference>
<gene>
    <name evidence="7" type="ORF">VTL71DRAFT_15311</name>
</gene>
<dbReference type="PANTHER" id="PTHR10730">
    <property type="entry name" value="PROCOLLAGEN-LYSINE,2-OXOGLUTARATE 5-DIOXYGENASE/GLYCOSYLTRANSFERASE 25 FAMILY MEMBER"/>
    <property type="match status" value="1"/>
</dbReference>
<evidence type="ECO:0000259" key="6">
    <source>
        <dbReference type="Pfam" id="PF01755"/>
    </source>
</evidence>
<sequence length="436" mass="48349">MMLPHHWTYTSRILVLAGVLSLGYYVIFTSRHASNWSRFSLHEEVLVGELSSVWNSTLGFQKIFVINMPSRTDRRDATTLAAAVGKMDLEFIEGVGGDSIPEAAFPPGGSVESIRLSNGIKGSWRSHMNALQEIVHQNLSSALIFEDDVDWDIRLRYQLDKFSGASRFLTKKPFPEMSEYEVESSKNPEDPNKSIHNGSSSFPISETLHSMLLSSASSGQPDISKPYGDPANWDILWLGHCGAGFPRTAPIAEPQPSIQDIILTNPHDQTVPLPKYLRAHPFGPLDALAASHAPHTRVYHRGSGGALCTVAYAVSQRGARRLLHEFGVKRWSRIWDVELGDWCSGSDRVSDERVSFDGEDFKEEKISKRSERVCVTVQPPMFAHHHPPGGESNIGGVGGGYARTVETKYVRLSVRMNLESLLEGGAEEDLVDQWPD</sequence>
<comment type="caution">
    <text evidence="7">The sequence shown here is derived from an EMBL/GenBank/DDBJ whole genome shotgun (WGS) entry which is preliminary data.</text>
</comment>
<keyword evidence="8" id="KW-1185">Reference proteome</keyword>
<evidence type="ECO:0000313" key="7">
    <source>
        <dbReference type="EMBL" id="KAL2068973.1"/>
    </source>
</evidence>
<dbReference type="PANTHER" id="PTHR10730:SF53">
    <property type="entry name" value="GLYCOSYLTRANSFERASE 25 FAMILY MEMBER"/>
    <property type="match status" value="1"/>
</dbReference>
<feature type="compositionally biased region" description="Basic and acidic residues" evidence="4">
    <location>
        <begin position="183"/>
        <end position="193"/>
    </location>
</feature>
<dbReference type="InterPro" id="IPR002654">
    <property type="entry name" value="Glyco_trans_25"/>
</dbReference>